<sequence>MKNTIMLLIFLVMGCSCARVGRVGLTIDDTKNSSGVVYVSDSRKEIGEIEDPQILTNAKSNVALIDVKYIQEDGNSVVFAGDPLTTQFNLCADQRFAQQQSIANCTGVLISPRHVLTAGHCLTEETCDQYKIAFDFRHDTQHYSPEAEVYRIPRSQLYSCKKIVAHDSQASWAMPDYTIVELDRPVPGREPAKLEADSLKESDPLYTLGYPLGAALKYAHGRVRKDMNPLTYKAAIDTFAGNSGSPVYNEKTHALIGLLSGGETDLNYNPEYGCNMINVCDAKKCLGERIFKTSYIADIIKKFQ</sequence>
<name>A0ABT6DLG9_9BACT</name>
<gene>
    <name evidence="7" type="ORF">NWE73_13715</name>
</gene>
<dbReference type="EMBL" id="JANRMI010000004">
    <property type="protein sequence ID" value="MDG0817434.1"/>
    <property type="molecule type" value="Genomic_DNA"/>
</dbReference>
<dbReference type="Pfam" id="PF13365">
    <property type="entry name" value="Trypsin_2"/>
    <property type="match status" value="1"/>
</dbReference>
<evidence type="ECO:0000256" key="2">
    <source>
        <dbReference type="ARBA" id="ARBA00022670"/>
    </source>
</evidence>
<keyword evidence="4 6" id="KW-0378">Hydrolase</keyword>
<evidence type="ECO:0000313" key="8">
    <source>
        <dbReference type="Proteomes" id="UP001152321"/>
    </source>
</evidence>
<feature type="signal peptide" evidence="6">
    <location>
        <begin position="1"/>
        <end position="18"/>
    </location>
</feature>
<dbReference type="InterPro" id="IPR008256">
    <property type="entry name" value="Peptidase_S1B"/>
</dbReference>
<dbReference type="PROSITE" id="PS00673">
    <property type="entry name" value="V8_SER"/>
    <property type="match status" value="1"/>
</dbReference>
<protein>
    <recommendedName>
        <fullName evidence="6">Serine protease</fullName>
        <ecNumber evidence="6">3.4.21.-</ecNumber>
    </recommendedName>
</protein>
<keyword evidence="2 6" id="KW-0645">Protease</keyword>
<organism evidence="7 8">
    <name type="scientific">Bdellovibrio svalbardensis</name>
    <dbReference type="NCBI Taxonomy" id="2972972"/>
    <lineage>
        <taxon>Bacteria</taxon>
        <taxon>Pseudomonadati</taxon>
        <taxon>Bdellovibrionota</taxon>
        <taxon>Bdellovibrionia</taxon>
        <taxon>Bdellovibrionales</taxon>
        <taxon>Pseudobdellovibrionaceae</taxon>
        <taxon>Bdellovibrio</taxon>
    </lineage>
</organism>
<dbReference type="PRINTS" id="PR00839">
    <property type="entry name" value="V8PROTEASE"/>
</dbReference>
<dbReference type="InterPro" id="IPR050966">
    <property type="entry name" value="Glutamyl_endopeptidase"/>
</dbReference>
<dbReference type="RefSeq" id="WP_277578907.1">
    <property type="nucleotide sequence ID" value="NZ_JANRMI010000004.1"/>
</dbReference>
<dbReference type="Gene3D" id="2.40.10.10">
    <property type="entry name" value="Trypsin-like serine proteases"/>
    <property type="match status" value="2"/>
</dbReference>
<evidence type="ECO:0000313" key="7">
    <source>
        <dbReference type="EMBL" id="MDG0817434.1"/>
    </source>
</evidence>
<comment type="caution">
    <text evidence="7">The sequence shown here is derived from an EMBL/GenBank/DDBJ whole genome shotgun (WGS) entry which is preliminary data.</text>
</comment>
<proteinExistence type="inferred from homology"/>
<dbReference type="InterPro" id="IPR000126">
    <property type="entry name" value="V8_ser_AS"/>
</dbReference>
<dbReference type="PANTHER" id="PTHR15462:SF8">
    <property type="entry name" value="SERINE PROTEASE"/>
    <property type="match status" value="1"/>
</dbReference>
<reference evidence="7" key="1">
    <citation type="submission" date="2022-08" db="EMBL/GenBank/DDBJ databases">
        <title>Novel Bdellovibrio Species Isolated from Svalbard: Designation Bdellovibrio svalbardensis.</title>
        <authorList>
            <person name="Mitchell R.J."/>
            <person name="Choi S.Y."/>
        </authorList>
    </citation>
    <scope>NUCLEOTIDE SEQUENCE</scope>
    <source>
        <strain evidence="7">PAP01</strain>
    </source>
</reference>
<dbReference type="PROSITE" id="PS00134">
    <property type="entry name" value="TRYPSIN_HIS"/>
    <property type="match status" value="1"/>
</dbReference>
<evidence type="ECO:0000256" key="6">
    <source>
        <dbReference type="RuleBase" id="RU004296"/>
    </source>
</evidence>
<evidence type="ECO:0000256" key="4">
    <source>
        <dbReference type="ARBA" id="ARBA00022801"/>
    </source>
</evidence>
<keyword evidence="5 6" id="KW-0720">Serine protease</keyword>
<evidence type="ECO:0000256" key="3">
    <source>
        <dbReference type="ARBA" id="ARBA00022729"/>
    </source>
</evidence>
<dbReference type="GO" id="GO:0016787">
    <property type="term" value="F:hydrolase activity"/>
    <property type="evidence" value="ECO:0007669"/>
    <property type="project" value="UniProtKB-KW"/>
</dbReference>
<comment type="similarity">
    <text evidence="1 6">Belongs to the peptidase S1B family.</text>
</comment>
<dbReference type="InterPro" id="IPR043504">
    <property type="entry name" value="Peptidase_S1_PA_chymotrypsin"/>
</dbReference>
<keyword evidence="8" id="KW-1185">Reference proteome</keyword>
<evidence type="ECO:0000256" key="1">
    <source>
        <dbReference type="ARBA" id="ARBA00008764"/>
    </source>
</evidence>
<dbReference type="InterPro" id="IPR009003">
    <property type="entry name" value="Peptidase_S1_PA"/>
</dbReference>
<dbReference type="EC" id="3.4.21.-" evidence="6"/>
<feature type="chain" id="PRO_5045007838" description="Serine protease" evidence="6">
    <location>
        <begin position="19"/>
        <end position="304"/>
    </location>
</feature>
<dbReference type="PANTHER" id="PTHR15462">
    <property type="entry name" value="SERINE PROTEASE"/>
    <property type="match status" value="1"/>
</dbReference>
<dbReference type="InterPro" id="IPR018114">
    <property type="entry name" value="TRYPSIN_HIS"/>
</dbReference>
<evidence type="ECO:0000256" key="5">
    <source>
        <dbReference type="ARBA" id="ARBA00022825"/>
    </source>
</evidence>
<dbReference type="SUPFAM" id="SSF50494">
    <property type="entry name" value="Trypsin-like serine proteases"/>
    <property type="match status" value="1"/>
</dbReference>
<accession>A0ABT6DLG9</accession>
<dbReference type="PROSITE" id="PS51257">
    <property type="entry name" value="PROKAR_LIPOPROTEIN"/>
    <property type="match status" value="1"/>
</dbReference>
<dbReference type="Proteomes" id="UP001152321">
    <property type="component" value="Unassembled WGS sequence"/>
</dbReference>
<keyword evidence="3 6" id="KW-0732">Signal</keyword>